<proteinExistence type="predicted"/>
<feature type="transmembrane region" description="Helical" evidence="1">
    <location>
        <begin position="50"/>
        <end position="73"/>
    </location>
</feature>
<dbReference type="OrthoDB" id="4843372at2"/>
<evidence type="ECO:0000313" key="2">
    <source>
        <dbReference type="EMBL" id="PXA70838.1"/>
    </source>
</evidence>
<gene>
    <name evidence="2" type="ORF">CTB96_07180</name>
</gene>
<dbReference type="PROSITE" id="PS51257">
    <property type="entry name" value="PROKAR_LIPOPROTEIN"/>
    <property type="match status" value="1"/>
</dbReference>
<keyword evidence="1" id="KW-1133">Transmembrane helix</keyword>
<comment type="caution">
    <text evidence="2">The sequence shown here is derived from an EMBL/GenBank/DDBJ whole genome shotgun (WGS) entry which is preliminary data.</text>
</comment>
<protein>
    <submittedName>
        <fullName evidence="2">Uncharacterized protein</fullName>
    </submittedName>
</protein>
<evidence type="ECO:0000256" key="1">
    <source>
        <dbReference type="SAM" id="Phobius"/>
    </source>
</evidence>
<reference evidence="2 3" key="1">
    <citation type="submission" date="2018-05" db="EMBL/GenBank/DDBJ databases">
        <title>Genetic diversity of glacier-inhabiting Cryobacterium bacteria in China and description of Cryobacterium mengkeensis sp. nov. and Arthrobacter glacialis sp. nov.</title>
        <authorList>
            <person name="Liu Q."/>
            <person name="Xin Y.-H."/>
        </authorList>
    </citation>
    <scope>NUCLEOTIDE SEQUENCE [LARGE SCALE GENOMIC DNA]</scope>
    <source>
        <strain evidence="2 3">SK-1</strain>
    </source>
</reference>
<feature type="transmembrane region" description="Helical" evidence="1">
    <location>
        <begin position="105"/>
        <end position="123"/>
    </location>
</feature>
<accession>A0A317ZUA5</accession>
<dbReference type="RefSeq" id="WP_110126216.1">
    <property type="nucleotide sequence ID" value="NZ_QHLY01000007.1"/>
</dbReference>
<keyword evidence="3" id="KW-1185">Reference proteome</keyword>
<dbReference type="EMBL" id="QHLY01000007">
    <property type="protein sequence ID" value="PXA70838.1"/>
    <property type="molecule type" value="Genomic_DNA"/>
</dbReference>
<feature type="transmembrane region" description="Helical" evidence="1">
    <location>
        <begin position="80"/>
        <end position="99"/>
    </location>
</feature>
<feature type="transmembrane region" description="Helical" evidence="1">
    <location>
        <begin position="7"/>
        <end position="30"/>
    </location>
</feature>
<evidence type="ECO:0000313" key="3">
    <source>
        <dbReference type="Proteomes" id="UP000246722"/>
    </source>
</evidence>
<organism evidence="2 3">
    <name type="scientific">Cryobacterium arcticum</name>
    <dbReference type="NCBI Taxonomy" id="670052"/>
    <lineage>
        <taxon>Bacteria</taxon>
        <taxon>Bacillati</taxon>
        <taxon>Actinomycetota</taxon>
        <taxon>Actinomycetes</taxon>
        <taxon>Micrococcales</taxon>
        <taxon>Microbacteriaceae</taxon>
        <taxon>Cryobacterium</taxon>
    </lineage>
</organism>
<dbReference type="AlphaFoldDB" id="A0A317ZUA5"/>
<dbReference type="Proteomes" id="UP000246722">
    <property type="component" value="Unassembled WGS sequence"/>
</dbReference>
<keyword evidence="1" id="KW-0472">Membrane</keyword>
<sequence length="145" mass="14953">MRRAYQIICHIIAACVVLQAAVIAWSTFAILGSGEEGAAVSVDPGITGFIVHSVVGQMVIPLLAIALLVVALIGRIGVSWAAWLLVAVVVQVFLGYTSFDLPGLGLIHGLNAFVVLGLAETGARSVATKKVQTPAAARSSMDDSA</sequence>
<name>A0A317ZUA5_9MICO</name>
<keyword evidence="1" id="KW-0812">Transmembrane</keyword>